<keyword evidence="2" id="KW-1185">Reference proteome</keyword>
<reference evidence="2" key="1">
    <citation type="submission" date="2016-10" db="EMBL/GenBank/DDBJ databases">
        <authorList>
            <person name="Varghese N."/>
            <person name="Submissions S."/>
        </authorList>
    </citation>
    <scope>NUCLEOTIDE SEQUENCE [LARGE SCALE GENOMIC DNA]</scope>
    <source>
        <strain evidence="2">DSM 18130</strain>
    </source>
</reference>
<sequence>MQFKEKPIVIERCFTFGAEHQALILRVAKHLAGRSNQIAMI</sequence>
<proteinExistence type="predicted"/>
<dbReference type="AlphaFoldDB" id="A0A1I0T7B3"/>
<evidence type="ECO:0000313" key="1">
    <source>
        <dbReference type="EMBL" id="SFA47577.1"/>
    </source>
</evidence>
<accession>A0A1I0T7B3</accession>
<organism evidence="1 2">
    <name type="scientific">Pedobacter suwonensis</name>
    <dbReference type="NCBI Taxonomy" id="332999"/>
    <lineage>
        <taxon>Bacteria</taxon>
        <taxon>Pseudomonadati</taxon>
        <taxon>Bacteroidota</taxon>
        <taxon>Sphingobacteriia</taxon>
        <taxon>Sphingobacteriales</taxon>
        <taxon>Sphingobacteriaceae</taxon>
        <taxon>Pedobacter</taxon>
    </lineage>
</organism>
<dbReference type="Proteomes" id="UP000198836">
    <property type="component" value="Unassembled WGS sequence"/>
</dbReference>
<gene>
    <name evidence="1" type="ORF">SAMN04488511_106261</name>
</gene>
<name>A0A1I0T7B3_9SPHI</name>
<dbReference type="EMBL" id="FOJM01000006">
    <property type="protein sequence ID" value="SFA47577.1"/>
    <property type="molecule type" value="Genomic_DNA"/>
</dbReference>
<protein>
    <submittedName>
        <fullName evidence="1">Uncharacterized protein</fullName>
    </submittedName>
</protein>
<evidence type="ECO:0000313" key="2">
    <source>
        <dbReference type="Proteomes" id="UP000198836"/>
    </source>
</evidence>